<evidence type="ECO:0000313" key="1">
    <source>
        <dbReference type="EMBL" id="GAA0555938.1"/>
    </source>
</evidence>
<reference evidence="1 2" key="1">
    <citation type="journal article" date="2019" name="Int. J. Syst. Evol. Microbiol.">
        <title>The Global Catalogue of Microorganisms (GCM) 10K type strain sequencing project: providing services to taxonomists for standard genome sequencing and annotation.</title>
        <authorList>
            <consortium name="The Broad Institute Genomics Platform"/>
            <consortium name="The Broad Institute Genome Sequencing Center for Infectious Disease"/>
            <person name="Wu L."/>
            <person name="Ma J."/>
        </authorList>
    </citation>
    <scope>NUCLEOTIDE SEQUENCE [LARGE SCALE GENOMIC DNA]</scope>
    <source>
        <strain evidence="1 2">JCM 10303</strain>
    </source>
</reference>
<dbReference type="InterPro" id="IPR027417">
    <property type="entry name" value="P-loop_NTPase"/>
</dbReference>
<dbReference type="Proteomes" id="UP001500729">
    <property type="component" value="Unassembled WGS sequence"/>
</dbReference>
<accession>A0ABN1DZZ0</accession>
<dbReference type="Pfam" id="PF13671">
    <property type="entry name" value="AAA_33"/>
    <property type="match status" value="1"/>
</dbReference>
<sequence length="176" mass="19500">MELTGTPSTRLVVIRGNSGAGKSSTALAVRYRLGRTCALVQQDVMRRVVLRERDVPGGANVGLISTVARYALDHGYHVIVEGIMSAERYGEMLRCLAEDHRGRTWFYYLDVSFDESLRRHATRPQAAEFGADDMRGWYRPGDLLGVAGEHLIPQESALPDTCARILAEAFGMRSTD</sequence>
<dbReference type="EMBL" id="BAAAGS010000068">
    <property type="protein sequence ID" value="GAA0555938.1"/>
    <property type="molecule type" value="Genomic_DNA"/>
</dbReference>
<keyword evidence="2" id="KW-1185">Reference proteome</keyword>
<organism evidence="1 2">
    <name type="scientific">Saccharopolyspora erythraea</name>
    <name type="common">Streptomyces erythraeus</name>
    <dbReference type="NCBI Taxonomy" id="1836"/>
    <lineage>
        <taxon>Bacteria</taxon>
        <taxon>Bacillati</taxon>
        <taxon>Actinomycetota</taxon>
        <taxon>Actinomycetes</taxon>
        <taxon>Pseudonocardiales</taxon>
        <taxon>Pseudonocardiaceae</taxon>
        <taxon>Saccharopolyspora</taxon>
    </lineage>
</organism>
<protein>
    <submittedName>
        <fullName evidence="1">Kinase</fullName>
    </submittedName>
</protein>
<name>A0ABN1DZZ0_SACER</name>
<comment type="caution">
    <text evidence="1">The sequence shown here is derived from an EMBL/GenBank/DDBJ whole genome shotgun (WGS) entry which is preliminary data.</text>
</comment>
<dbReference type="RefSeq" id="WP_009949590.1">
    <property type="nucleotide sequence ID" value="NZ_BAAAGS010000068.1"/>
</dbReference>
<keyword evidence="1" id="KW-0808">Transferase</keyword>
<keyword evidence="1" id="KW-0418">Kinase</keyword>
<dbReference type="NCBIfam" id="NF005252">
    <property type="entry name" value="PRK06762.1-3"/>
    <property type="match status" value="1"/>
</dbReference>
<proteinExistence type="predicted"/>
<gene>
    <name evidence="1" type="ORF">GCM10009533_62210</name>
</gene>
<dbReference type="SUPFAM" id="SSF52540">
    <property type="entry name" value="P-loop containing nucleoside triphosphate hydrolases"/>
    <property type="match status" value="1"/>
</dbReference>
<dbReference type="Gene3D" id="3.40.50.300">
    <property type="entry name" value="P-loop containing nucleotide triphosphate hydrolases"/>
    <property type="match status" value="1"/>
</dbReference>
<evidence type="ECO:0000313" key="2">
    <source>
        <dbReference type="Proteomes" id="UP001500729"/>
    </source>
</evidence>
<dbReference type="NCBIfam" id="NF005253">
    <property type="entry name" value="PRK06762.1-4"/>
    <property type="match status" value="1"/>
</dbReference>
<dbReference type="GO" id="GO:0016301">
    <property type="term" value="F:kinase activity"/>
    <property type="evidence" value="ECO:0007669"/>
    <property type="project" value="UniProtKB-KW"/>
</dbReference>